<keyword evidence="3" id="KW-1185">Reference proteome</keyword>
<feature type="transmembrane region" description="Helical" evidence="1">
    <location>
        <begin position="12"/>
        <end position="30"/>
    </location>
</feature>
<keyword evidence="1" id="KW-1133">Transmembrane helix</keyword>
<dbReference type="AlphaFoldDB" id="A0A165FWJ8"/>
<dbReference type="InParanoid" id="A0A165FWJ8"/>
<organism evidence="2 3">
    <name type="scientific">Xylona heveae (strain CBS 132557 / TC161)</name>
    <dbReference type="NCBI Taxonomy" id="1328760"/>
    <lineage>
        <taxon>Eukaryota</taxon>
        <taxon>Fungi</taxon>
        <taxon>Dikarya</taxon>
        <taxon>Ascomycota</taxon>
        <taxon>Pezizomycotina</taxon>
        <taxon>Xylonomycetes</taxon>
        <taxon>Xylonales</taxon>
        <taxon>Xylonaceae</taxon>
        <taxon>Xylona</taxon>
    </lineage>
</organism>
<protein>
    <submittedName>
        <fullName evidence="2">Uncharacterized protein</fullName>
    </submittedName>
</protein>
<sequence length="84" mass="9571">MPEKPHYDWSQSVYVSITTIASCCAWHVILRSEQMLFTQLTYVCSPFTFQIDKNLILSALIRGGVRAVVCMGQRCFEDEGKANH</sequence>
<proteinExistence type="predicted"/>
<evidence type="ECO:0000313" key="2">
    <source>
        <dbReference type="EMBL" id="KZF21470.1"/>
    </source>
</evidence>
<dbReference type="RefSeq" id="XP_018187025.1">
    <property type="nucleotide sequence ID" value="XM_018329313.1"/>
</dbReference>
<dbReference type="PROSITE" id="PS51257">
    <property type="entry name" value="PROKAR_LIPOPROTEIN"/>
    <property type="match status" value="1"/>
</dbReference>
<gene>
    <name evidence="2" type="ORF">L228DRAFT_153868</name>
</gene>
<name>A0A165FWJ8_XYLHT</name>
<reference evidence="2 3" key="1">
    <citation type="journal article" date="2016" name="Fungal Biol.">
        <title>The genome of Xylona heveae provides a window into fungal endophytism.</title>
        <authorList>
            <person name="Gazis R."/>
            <person name="Kuo A."/>
            <person name="Riley R."/>
            <person name="LaButti K."/>
            <person name="Lipzen A."/>
            <person name="Lin J."/>
            <person name="Amirebrahimi M."/>
            <person name="Hesse C.N."/>
            <person name="Spatafora J.W."/>
            <person name="Henrissat B."/>
            <person name="Hainaut M."/>
            <person name="Grigoriev I.V."/>
            <person name="Hibbett D.S."/>
        </authorList>
    </citation>
    <scope>NUCLEOTIDE SEQUENCE [LARGE SCALE GENOMIC DNA]</scope>
    <source>
        <strain evidence="2 3">TC161</strain>
    </source>
</reference>
<accession>A0A165FWJ8</accession>
<dbReference type="EMBL" id="KV407460">
    <property type="protein sequence ID" value="KZF21470.1"/>
    <property type="molecule type" value="Genomic_DNA"/>
</dbReference>
<evidence type="ECO:0000313" key="3">
    <source>
        <dbReference type="Proteomes" id="UP000076632"/>
    </source>
</evidence>
<evidence type="ECO:0000256" key="1">
    <source>
        <dbReference type="SAM" id="Phobius"/>
    </source>
</evidence>
<dbReference type="Proteomes" id="UP000076632">
    <property type="component" value="Unassembled WGS sequence"/>
</dbReference>
<dbReference type="GeneID" id="28894450"/>
<keyword evidence="1" id="KW-0472">Membrane</keyword>
<keyword evidence="1" id="KW-0812">Transmembrane</keyword>